<dbReference type="PROSITE" id="PS00134">
    <property type="entry name" value="TRYPSIN_HIS"/>
    <property type="match status" value="1"/>
</dbReference>
<organism evidence="4 5">
    <name type="scientific">Podarcis muralis</name>
    <name type="common">Wall lizard</name>
    <name type="synonym">Lacerta muralis</name>
    <dbReference type="NCBI Taxonomy" id="64176"/>
    <lineage>
        <taxon>Eukaryota</taxon>
        <taxon>Metazoa</taxon>
        <taxon>Chordata</taxon>
        <taxon>Craniata</taxon>
        <taxon>Vertebrata</taxon>
        <taxon>Euteleostomi</taxon>
        <taxon>Lepidosauria</taxon>
        <taxon>Squamata</taxon>
        <taxon>Bifurcata</taxon>
        <taxon>Unidentata</taxon>
        <taxon>Episquamata</taxon>
        <taxon>Laterata</taxon>
        <taxon>Lacertibaenia</taxon>
        <taxon>Lacertidae</taxon>
        <taxon>Podarcis</taxon>
    </lineage>
</organism>
<dbReference type="GO" id="GO:0004252">
    <property type="term" value="F:serine-type endopeptidase activity"/>
    <property type="evidence" value="ECO:0007669"/>
    <property type="project" value="InterPro"/>
</dbReference>
<dbReference type="GO" id="GO:0006508">
    <property type="term" value="P:proteolysis"/>
    <property type="evidence" value="ECO:0007669"/>
    <property type="project" value="InterPro"/>
</dbReference>
<sequence length="78" mass="8974">VQWYLRLHTLQVTYASRIIGGSECWPHSQPWQVFVFGSQLTRCGGALINEHWVLTAGHCLRRQVCGVIGRKRWVLSPE</sequence>
<dbReference type="OMA" id="CFQREIC"/>
<evidence type="ECO:0000256" key="1">
    <source>
        <dbReference type="ARBA" id="ARBA00009228"/>
    </source>
</evidence>
<dbReference type="SUPFAM" id="SSF50494">
    <property type="entry name" value="Trypsin-like serine proteases"/>
    <property type="match status" value="1"/>
</dbReference>
<dbReference type="InterPro" id="IPR001254">
    <property type="entry name" value="Trypsin_dom"/>
</dbReference>
<reference evidence="4" key="3">
    <citation type="submission" date="2025-09" db="UniProtKB">
        <authorList>
            <consortium name="Ensembl"/>
        </authorList>
    </citation>
    <scope>IDENTIFICATION</scope>
</reference>
<reference evidence="4 5" key="1">
    <citation type="journal article" date="2019" name="Proc. Natl. Acad. Sci. U.S.A.">
        <title>Regulatory changes in pterin and carotenoid genes underlie balanced color polymorphisms in the wall lizard.</title>
        <authorList>
            <person name="Andrade P."/>
            <person name="Pinho C."/>
            <person name="Perez I de Lanuza G."/>
            <person name="Afonso S."/>
            <person name="Brejcha J."/>
            <person name="Rubin C.J."/>
            <person name="Wallerman O."/>
            <person name="Pereira P."/>
            <person name="Sabatino S.J."/>
            <person name="Bellati A."/>
            <person name="Pellitteri-Rosa D."/>
            <person name="Bosakova Z."/>
            <person name="Bunikis I."/>
            <person name="Carretero M.A."/>
            <person name="Feiner N."/>
            <person name="Marsik P."/>
            <person name="Pauperio F."/>
            <person name="Salvi D."/>
            <person name="Soler L."/>
            <person name="While G.M."/>
            <person name="Uller T."/>
            <person name="Font E."/>
            <person name="Andersson L."/>
            <person name="Carneiro M."/>
        </authorList>
    </citation>
    <scope>NUCLEOTIDE SEQUENCE</scope>
</reference>
<dbReference type="Pfam" id="PF00089">
    <property type="entry name" value="Trypsin"/>
    <property type="match status" value="1"/>
</dbReference>
<evidence type="ECO:0000259" key="3">
    <source>
        <dbReference type="Pfam" id="PF00089"/>
    </source>
</evidence>
<dbReference type="InterPro" id="IPR009003">
    <property type="entry name" value="Peptidase_S1_PA"/>
</dbReference>
<dbReference type="PANTHER" id="PTHR24271">
    <property type="entry name" value="KALLIKREIN-RELATED"/>
    <property type="match status" value="1"/>
</dbReference>
<dbReference type="Proteomes" id="UP000472272">
    <property type="component" value="Chromosome 8"/>
</dbReference>
<dbReference type="AlphaFoldDB" id="A0A670JFF7"/>
<dbReference type="InterPro" id="IPR018114">
    <property type="entry name" value="TRYPSIN_HIS"/>
</dbReference>
<reference evidence="4" key="2">
    <citation type="submission" date="2025-08" db="UniProtKB">
        <authorList>
            <consortium name="Ensembl"/>
        </authorList>
    </citation>
    <scope>IDENTIFICATION</scope>
</reference>
<protein>
    <recommendedName>
        <fullName evidence="3">Peptidase S1 domain-containing protein</fullName>
    </recommendedName>
</protein>
<accession>A0A670JFF7</accession>
<evidence type="ECO:0000256" key="2">
    <source>
        <dbReference type="ARBA" id="ARBA00023157"/>
    </source>
</evidence>
<evidence type="ECO:0000313" key="5">
    <source>
        <dbReference type="Proteomes" id="UP000472272"/>
    </source>
</evidence>
<dbReference type="PANTHER" id="PTHR24271:SF48">
    <property type="entry name" value="KALLIKREIN-14"/>
    <property type="match status" value="1"/>
</dbReference>
<feature type="domain" description="Peptidase S1" evidence="3">
    <location>
        <begin position="18"/>
        <end position="70"/>
    </location>
</feature>
<dbReference type="Gene3D" id="2.40.10.10">
    <property type="entry name" value="Trypsin-like serine proteases"/>
    <property type="match status" value="1"/>
</dbReference>
<dbReference type="Ensembl" id="ENSPMRT00000024779.1">
    <property type="protein sequence ID" value="ENSPMRP00000023338.1"/>
    <property type="gene ID" value="ENSPMRG00000015152.1"/>
</dbReference>
<dbReference type="InterPro" id="IPR043504">
    <property type="entry name" value="Peptidase_S1_PA_chymotrypsin"/>
</dbReference>
<comment type="similarity">
    <text evidence="1">Belongs to the peptidase S1 family. Snake venom subfamily.</text>
</comment>
<dbReference type="GeneTree" id="ENSGT01060000249971"/>
<keyword evidence="2" id="KW-1015">Disulfide bond</keyword>
<keyword evidence="5" id="KW-1185">Reference proteome</keyword>
<evidence type="ECO:0000313" key="4">
    <source>
        <dbReference type="Ensembl" id="ENSPMRP00000023338.1"/>
    </source>
</evidence>
<proteinExistence type="inferred from homology"/>
<name>A0A670JFF7_PODMU</name>
<dbReference type="GO" id="GO:0030141">
    <property type="term" value="C:secretory granule"/>
    <property type="evidence" value="ECO:0007669"/>
    <property type="project" value="TreeGrafter"/>
</dbReference>